<evidence type="ECO:0000256" key="6">
    <source>
        <dbReference type="ARBA" id="ARBA00022825"/>
    </source>
</evidence>
<evidence type="ECO:0000256" key="1">
    <source>
        <dbReference type="ARBA" id="ARBA00004496"/>
    </source>
</evidence>
<dbReference type="InterPro" id="IPR027543">
    <property type="entry name" value="Lon_bac"/>
</dbReference>
<evidence type="ECO:0000256" key="8">
    <source>
        <dbReference type="ARBA" id="ARBA00023016"/>
    </source>
</evidence>
<evidence type="ECO:0000256" key="2">
    <source>
        <dbReference type="ARBA" id="ARBA00022490"/>
    </source>
</evidence>
<dbReference type="GO" id="GO:0005524">
    <property type="term" value="F:ATP binding"/>
    <property type="evidence" value="ECO:0007669"/>
    <property type="project" value="UniProtKB-UniRule"/>
</dbReference>
<evidence type="ECO:0000256" key="9">
    <source>
        <dbReference type="ARBA" id="ARBA00050665"/>
    </source>
</evidence>
<evidence type="ECO:0000256" key="10">
    <source>
        <dbReference type="HAMAP-Rule" id="MF_01973"/>
    </source>
</evidence>
<comment type="induction">
    <text evidence="10">By heat shock.</text>
</comment>
<evidence type="ECO:0000256" key="15">
    <source>
        <dbReference type="RuleBase" id="RU000591"/>
    </source>
</evidence>
<evidence type="ECO:0000256" key="3">
    <source>
        <dbReference type="ARBA" id="ARBA00022670"/>
    </source>
</evidence>
<dbReference type="PIRSF" id="PIRSF001174">
    <property type="entry name" value="Lon_proteas"/>
    <property type="match status" value="1"/>
</dbReference>
<dbReference type="InterPro" id="IPR046336">
    <property type="entry name" value="Lon_prtase_N_sf"/>
</dbReference>
<dbReference type="HAMAP" id="MF_01973">
    <property type="entry name" value="lon_bact"/>
    <property type="match status" value="1"/>
</dbReference>
<dbReference type="Gene3D" id="1.10.8.60">
    <property type="match status" value="1"/>
</dbReference>
<evidence type="ECO:0000256" key="11">
    <source>
        <dbReference type="PIRNR" id="PIRNR001174"/>
    </source>
</evidence>
<feature type="domain" description="Lon N-terminal" evidence="17">
    <location>
        <begin position="25"/>
        <end position="219"/>
    </location>
</feature>
<dbReference type="GO" id="GO:0043565">
    <property type="term" value="F:sequence-specific DNA binding"/>
    <property type="evidence" value="ECO:0007669"/>
    <property type="project" value="UniProtKB-UniRule"/>
</dbReference>
<dbReference type="GO" id="GO:0034605">
    <property type="term" value="P:cellular response to heat"/>
    <property type="evidence" value="ECO:0007669"/>
    <property type="project" value="UniProtKB-UniRule"/>
</dbReference>
<dbReference type="SUPFAM" id="SSF54211">
    <property type="entry name" value="Ribosomal protein S5 domain 2-like"/>
    <property type="match status" value="1"/>
</dbReference>
<dbReference type="InterPro" id="IPR004815">
    <property type="entry name" value="Lon_bac/euk-typ"/>
</dbReference>
<reference evidence="18 19" key="1">
    <citation type="journal article" date="2015" name="Microbiome">
        <title>Genomic resolution of linkages in carbon, nitrogen, and sulfur cycling among widespread estuary sediment bacteria.</title>
        <authorList>
            <person name="Baker B.J."/>
            <person name="Lazar C.S."/>
            <person name="Teske A.P."/>
            <person name="Dick G.J."/>
        </authorList>
    </citation>
    <scope>NUCLEOTIDE SEQUENCE [LARGE SCALE GENOMIC DNA]</scope>
    <source>
        <strain evidence="18">DG_24</strain>
    </source>
</reference>
<dbReference type="FunFam" id="1.20.5.5270:FF:000002">
    <property type="entry name" value="Lon protease homolog"/>
    <property type="match status" value="1"/>
</dbReference>
<comment type="similarity">
    <text evidence="10 11 14 15">Belongs to the peptidase S16 family.</text>
</comment>
<feature type="active site" evidence="10 12">
    <location>
        <position position="695"/>
    </location>
</feature>
<dbReference type="InterPro" id="IPR008268">
    <property type="entry name" value="Peptidase_S16_AS"/>
</dbReference>
<evidence type="ECO:0000256" key="4">
    <source>
        <dbReference type="ARBA" id="ARBA00022741"/>
    </source>
</evidence>
<dbReference type="PANTHER" id="PTHR10046">
    <property type="entry name" value="ATP DEPENDENT LON PROTEASE FAMILY MEMBER"/>
    <property type="match status" value="1"/>
</dbReference>
<organism evidence="18 19">
    <name type="scientific">candidate division TA06 bacterium DG_24</name>
    <dbReference type="NCBI Taxonomy" id="1703770"/>
    <lineage>
        <taxon>Bacteria</taxon>
        <taxon>Bacteria division TA06</taxon>
    </lineage>
</organism>
<keyword evidence="5 10" id="KW-0378">Hydrolase</keyword>
<protein>
    <recommendedName>
        <fullName evidence="10 11">Lon protease</fullName>
        <ecNumber evidence="10 11">3.4.21.53</ecNumber>
    </recommendedName>
    <alternativeName>
        <fullName evidence="10">ATP-dependent protease La</fullName>
    </alternativeName>
</protein>
<dbReference type="PROSITE" id="PS51786">
    <property type="entry name" value="LON_PROTEOLYTIC"/>
    <property type="match status" value="1"/>
</dbReference>
<dbReference type="InterPro" id="IPR054594">
    <property type="entry name" value="Lon_lid"/>
</dbReference>
<evidence type="ECO:0000259" key="16">
    <source>
        <dbReference type="PROSITE" id="PS51786"/>
    </source>
</evidence>
<dbReference type="Pfam" id="PF00004">
    <property type="entry name" value="AAA"/>
    <property type="match status" value="1"/>
</dbReference>
<dbReference type="AlphaFoldDB" id="A0A0S7WVB6"/>
<evidence type="ECO:0000259" key="17">
    <source>
        <dbReference type="PROSITE" id="PS51787"/>
    </source>
</evidence>
<evidence type="ECO:0000256" key="5">
    <source>
        <dbReference type="ARBA" id="ARBA00022801"/>
    </source>
</evidence>
<dbReference type="Pfam" id="PF02190">
    <property type="entry name" value="LON_substr_bdg"/>
    <property type="match status" value="1"/>
</dbReference>
<dbReference type="SUPFAM" id="SSF52540">
    <property type="entry name" value="P-loop containing nucleoside triphosphate hydrolases"/>
    <property type="match status" value="1"/>
</dbReference>
<comment type="subunit">
    <text evidence="10 11">Homohexamer. Organized in a ring with a central cavity.</text>
</comment>
<feature type="active site" evidence="10 12">
    <location>
        <position position="738"/>
    </location>
</feature>
<dbReference type="GO" id="GO:0004176">
    <property type="term" value="F:ATP-dependent peptidase activity"/>
    <property type="evidence" value="ECO:0007669"/>
    <property type="project" value="UniProtKB-UniRule"/>
</dbReference>
<dbReference type="FunFam" id="3.40.50.300:FF:000021">
    <property type="entry name" value="Lon protease homolog"/>
    <property type="match status" value="1"/>
</dbReference>
<dbReference type="NCBIfam" id="NF008053">
    <property type="entry name" value="PRK10787.1"/>
    <property type="match status" value="1"/>
</dbReference>
<dbReference type="Gene3D" id="1.20.58.1480">
    <property type="match status" value="1"/>
</dbReference>
<dbReference type="InterPro" id="IPR014721">
    <property type="entry name" value="Ribsml_uS5_D2-typ_fold_subgr"/>
</dbReference>
<comment type="caution">
    <text evidence="18">The sequence shown here is derived from an EMBL/GenBank/DDBJ whole genome shotgun (WGS) entry which is preliminary data.</text>
</comment>
<dbReference type="GO" id="GO:0005737">
    <property type="term" value="C:cytoplasm"/>
    <property type="evidence" value="ECO:0007669"/>
    <property type="project" value="UniProtKB-SubCell"/>
</dbReference>
<keyword evidence="7 11" id="KW-0067">ATP-binding</keyword>
<comment type="caution">
    <text evidence="10">Lacks conserved residue(s) required for the propagation of feature annotation.</text>
</comment>
<keyword evidence="18" id="KW-0238">DNA-binding</keyword>
<keyword evidence="4 11" id="KW-0547">Nucleotide-binding</keyword>
<dbReference type="Pfam" id="PF05362">
    <property type="entry name" value="Lon_C"/>
    <property type="match status" value="1"/>
</dbReference>
<evidence type="ECO:0000256" key="7">
    <source>
        <dbReference type="ARBA" id="ARBA00022840"/>
    </source>
</evidence>
<comment type="catalytic activity">
    <reaction evidence="9 10 11 14">
        <text>Hydrolysis of proteins in presence of ATP.</text>
        <dbReference type="EC" id="3.4.21.53"/>
    </reaction>
</comment>
<dbReference type="InterPro" id="IPR027065">
    <property type="entry name" value="Lon_Prtase"/>
</dbReference>
<keyword evidence="2 10" id="KW-0963">Cytoplasm</keyword>
<dbReference type="CDD" id="cd19500">
    <property type="entry name" value="RecA-like_Lon"/>
    <property type="match status" value="1"/>
</dbReference>
<dbReference type="Gene3D" id="3.30.230.10">
    <property type="match status" value="1"/>
</dbReference>
<keyword evidence="8 10" id="KW-0346">Stress response</keyword>
<accession>A0A0S7WVB6</accession>
<dbReference type="Gene3D" id="2.30.130.40">
    <property type="entry name" value="LON domain-like"/>
    <property type="match status" value="1"/>
</dbReference>
<evidence type="ECO:0000313" key="19">
    <source>
        <dbReference type="Proteomes" id="UP000052008"/>
    </source>
</evidence>
<dbReference type="InterPro" id="IPR020568">
    <property type="entry name" value="Ribosomal_Su5_D2-typ_SF"/>
</dbReference>
<dbReference type="InterPro" id="IPR003593">
    <property type="entry name" value="AAA+_ATPase"/>
</dbReference>
<dbReference type="Pfam" id="PF22667">
    <property type="entry name" value="Lon_lid"/>
    <property type="match status" value="1"/>
</dbReference>
<dbReference type="Proteomes" id="UP000052008">
    <property type="component" value="Unassembled WGS sequence"/>
</dbReference>
<dbReference type="Gene3D" id="3.40.50.300">
    <property type="entry name" value="P-loop containing nucleotide triphosphate hydrolases"/>
    <property type="match status" value="1"/>
</dbReference>
<evidence type="ECO:0000313" key="18">
    <source>
        <dbReference type="EMBL" id="KPJ54128.1"/>
    </source>
</evidence>
<keyword evidence="3 10" id="KW-0645">Protease</keyword>
<dbReference type="InterPro" id="IPR003111">
    <property type="entry name" value="Lon_prtase_N"/>
</dbReference>
<dbReference type="InterPro" id="IPR027417">
    <property type="entry name" value="P-loop_NTPase"/>
</dbReference>
<proteinExistence type="evidence at transcript level"/>
<comment type="subcellular location">
    <subcellularLocation>
        <location evidence="1 10 11">Cytoplasm</location>
    </subcellularLocation>
</comment>
<dbReference type="Gene3D" id="1.20.5.5270">
    <property type="match status" value="1"/>
</dbReference>
<dbReference type="InterPro" id="IPR003959">
    <property type="entry name" value="ATPase_AAA_core"/>
</dbReference>
<feature type="binding site" evidence="13">
    <location>
        <begin position="371"/>
        <end position="378"/>
    </location>
    <ligand>
        <name>ATP</name>
        <dbReference type="ChEBI" id="CHEBI:30616"/>
    </ligand>
</feature>
<evidence type="ECO:0000256" key="12">
    <source>
        <dbReference type="PIRSR" id="PIRSR001174-1"/>
    </source>
</evidence>
<dbReference type="GO" id="GO:0016887">
    <property type="term" value="F:ATP hydrolysis activity"/>
    <property type="evidence" value="ECO:0007669"/>
    <property type="project" value="UniProtKB-UniRule"/>
</dbReference>
<keyword evidence="6 10" id="KW-0720">Serine protease</keyword>
<dbReference type="SMART" id="SM00464">
    <property type="entry name" value="LON"/>
    <property type="match status" value="1"/>
</dbReference>
<sequence length="805" mass="89642">MPREEESTMRSIAREGEIIEINEALPLLPLRDIVIFPYMIIPLLVGRPASVMAIEEAMMENKIIFLVSQLDPEVSDIGPEDLHSVGTIARLIQLLRLPDNTIKVLVEGLARAEIKRFLPSEEGAQRVKLTPLTREVVSGVEIEALHRSVKAQFEEYVKLNRKIPSEILLSISHVEDVDRLVDVISAHMILKVREKQRLLEARTIESQLRALSKLLASELEILRLEKKIEGEVKTQVRQNQRQFYLHEQLKAIRKELGYPEGDSEEVEELAEAIAAAGMPPEVQEKAEKELRKLAKMPPLSPEATVSRNYLDWLISVPWETRTKDNLKLGHAEKVLEADHYGLDKPKERILEYLAVLKMVKKMKGQILCFVGPAGTGKTSLGKSIARAIGRKFVRISLGGVRDEAEIRGHRRTYIGALPGRIIQSMKRAGTKNPVFLLDEVDKLGADWRGDPSAALLEVLDPEQNFAFGDHYLDVDFDLSEVLFICTANVLHSVPPALQDRMEVIRFPGYLEHEKLEIAKRYLVPKQLEAHGLKGKVTYFSEAALRTIIQEYTREAGVRNLEREIATISRKIARQIASGKGQKSFRLTKGSVGRFLGPPRFQRRRIDFREKPGVATGLVWTEVGGDIIAVEVAVMPGRGRLVLTGKLGEVMQESAQAALSYARSRAAQYGIHPQFYRRLDIHVHIPEGAIPKDGPSAGITIATALVSALTGIPVRPDVGLTGEITLRGQVLPIGGLAEKMVAAQSAGLAQVILPRGNEKDLKELPSQAKRGIRTVLVDEVDDVLRLALTATPKRDTVEEMPAAYTH</sequence>
<gene>
    <name evidence="10" type="primary">lon</name>
    <name evidence="18" type="ORF">AMJ39_01605</name>
</gene>
<name>A0A0S7WVB6_UNCT6</name>
<dbReference type="SUPFAM" id="SSF88697">
    <property type="entry name" value="PUA domain-like"/>
    <property type="match status" value="1"/>
</dbReference>
<dbReference type="GO" id="GO:0004252">
    <property type="term" value="F:serine-type endopeptidase activity"/>
    <property type="evidence" value="ECO:0007669"/>
    <property type="project" value="UniProtKB-UniRule"/>
</dbReference>
<feature type="domain" description="Lon proteolytic" evidence="16">
    <location>
        <begin position="608"/>
        <end position="789"/>
    </location>
</feature>
<comment type="function">
    <text evidence="10">ATP-dependent serine protease that mediates the selective degradation of mutant and abnormal proteins as well as certain short-lived regulatory proteins. Required for cellular homeostasis and for survival from DNA damage and developmental changes induced by stress. Degrades polypeptides processively to yield small peptide fragments that are 5 to 10 amino acids long. Binds to DNA in a double-stranded, site-specific manner.</text>
</comment>
<evidence type="ECO:0000256" key="13">
    <source>
        <dbReference type="PIRSR" id="PIRSR001174-2"/>
    </source>
</evidence>
<dbReference type="EMBL" id="LIZS01000006">
    <property type="protein sequence ID" value="KPJ54128.1"/>
    <property type="molecule type" value="Genomic_DNA"/>
</dbReference>
<dbReference type="STRING" id="1703770.AMJ39_01605"/>
<dbReference type="NCBIfam" id="TIGR00763">
    <property type="entry name" value="lon"/>
    <property type="match status" value="1"/>
</dbReference>
<dbReference type="InterPro" id="IPR015947">
    <property type="entry name" value="PUA-like_sf"/>
</dbReference>
<dbReference type="PRINTS" id="PR00830">
    <property type="entry name" value="ENDOLAPTASE"/>
</dbReference>
<dbReference type="PROSITE" id="PS51787">
    <property type="entry name" value="LON_N"/>
    <property type="match status" value="1"/>
</dbReference>
<dbReference type="PATRIC" id="fig|1703770.3.peg.361"/>
<dbReference type="PROSITE" id="PS01046">
    <property type="entry name" value="LON_SER"/>
    <property type="match status" value="1"/>
</dbReference>
<dbReference type="InterPro" id="IPR008269">
    <property type="entry name" value="Lon_proteolytic"/>
</dbReference>
<dbReference type="SMART" id="SM00382">
    <property type="entry name" value="AAA"/>
    <property type="match status" value="1"/>
</dbReference>
<dbReference type="GO" id="GO:0006515">
    <property type="term" value="P:protein quality control for misfolded or incompletely synthesized proteins"/>
    <property type="evidence" value="ECO:0007669"/>
    <property type="project" value="UniProtKB-UniRule"/>
</dbReference>
<dbReference type="EC" id="3.4.21.53" evidence="10 11"/>
<evidence type="ECO:0000256" key="14">
    <source>
        <dbReference type="PROSITE-ProRule" id="PRU01122"/>
    </source>
</evidence>